<dbReference type="AlphaFoldDB" id="A0AAJ7C2H8"/>
<reference evidence="3" key="1">
    <citation type="submission" date="2025-08" db="UniProtKB">
        <authorList>
            <consortium name="RefSeq"/>
        </authorList>
    </citation>
    <scope>IDENTIFICATION</scope>
</reference>
<feature type="region of interest" description="Disordered" evidence="1">
    <location>
        <begin position="1"/>
        <end position="31"/>
    </location>
</feature>
<protein>
    <submittedName>
        <fullName evidence="3">Uncharacterized protein LOC107270130</fullName>
    </submittedName>
</protein>
<name>A0AAJ7C2H8_CEPCN</name>
<dbReference type="Proteomes" id="UP000694920">
    <property type="component" value="Unplaced"/>
</dbReference>
<organism evidence="2 3">
    <name type="scientific">Cephus cinctus</name>
    <name type="common">Wheat stem sawfly</name>
    <dbReference type="NCBI Taxonomy" id="211228"/>
    <lineage>
        <taxon>Eukaryota</taxon>
        <taxon>Metazoa</taxon>
        <taxon>Ecdysozoa</taxon>
        <taxon>Arthropoda</taxon>
        <taxon>Hexapoda</taxon>
        <taxon>Insecta</taxon>
        <taxon>Pterygota</taxon>
        <taxon>Neoptera</taxon>
        <taxon>Endopterygota</taxon>
        <taxon>Hymenoptera</taxon>
        <taxon>Cephoidea</taxon>
        <taxon>Cephidae</taxon>
        <taxon>Cephus</taxon>
    </lineage>
</organism>
<evidence type="ECO:0000313" key="3">
    <source>
        <dbReference type="RefSeq" id="XP_015600328.1"/>
    </source>
</evidence>
<sequence length="643" mass="73295">MASRRNVQNTVHGENRTFHYSHKPNDDGSTASTDVFLEASLQFLHQLLAERYTQDNHPDKDTDLLNDQVPKYDQCLNYVKELLPNLKLQNTSEFSQNDRNIVYDTLNSKRNVYSGSLKSTAQGYESEIESASSLSLNFVQNKCQNCAKQVPVEVHVMMNKGQSSASRTTLLIKLPNAIKNFLRNKPSKKSVHKPDSDVSVNCKGEVHKGNRFTKSFMRLLKGKKTSASMVSIKRTMNSEEILTPRTTKSNFESTVMNHNNSKSDSSVKQNKINCAQRSCFSLKHILEPQEAIASNIFQEKSSIQLPVNNKLKNEIYVTIKPSMMETDVTLETCTIASENESPINNRILNTESESIIPIRYVQASSQISQNVDEQSILEKLERFWSMNKNTISSHDKNYSEIPVEIKTASNPLILEKQSKQSILQNSCESLLKQDKNADILLDKEHQTKVLLEMAVGTLPIGINTSKNLEHLKKRKIMKDTESLALEVLLRHIFIDNENYKVNQPVEKDIKREQILPKRQLSKISICSSSGSLSYTEHDMEKQLLSENSWQMDDCNMECESNVKSENNNLLSASNDYQRINNIEINLHESTTSFHPLLSKQSSQDQRELVNAMIRWWGPQVNYTTWPLKKRQTSSNSVSTQHLS</sequence>
<dbReference type="RefSeq" id="XP_015600328.1">
    <property type="nucleotide sequence ID" value="XM_015744842.2"/>
</dbReference>
<proteinExistence type="predicted"/>
<dbReference type="KEGG" id="ccin:107270130"/>
<keyword evidence="2" id="KW-1185">Reference proteome</keyword>
<dbReference type="GeneID" id="107270130"/>
<evidence type="ECO:0000256" key="1">
    <source>
        <dbReference type="SAM" id="MobiDB-lite"/>
    </source>
</evidence>
<gene>
    <name evidence="3" type="primary">LOC107270130</name>
</gene>
<evidence type="ECO:0000313" key="2">
    <source>
        <dbReference type="Proteomes" id="UP000694920"/>
    </source>
</evidence>
<feature type="compositionally biased region" description="Polar residues" evidence="1">
    <location>
        <begin position="1"/>
        <end position="12"/>
    </location>
</feature>
<accession>A0AAJ7C2H8</accession>